<feature type="signal peptide" evidence="9">
    <location>
        <begin position="1"/>
        <end position="24"/>
    </location>
</feature>
<dbReference type="GO" id="GO:0004674">
    <property type="term" value="F:protein serine/threonine kinase activity"/>
    <property type="evidence" value="ECO:0007669"/>
    <property type="project" value="UniProtKB-KW"/>
</dbReference>
<evidence type="ECO:0000256" key="7">
    <source>
        <dbReference type="SAM" id="MobiDB-lite"/>
    </source>
</evidence>
<evidence type="ECO:0000256" key="3">
    <source>
        <dbReference type="ARBA" id="ARBA00022679"/>
    </source>
</evidence>
<keyword evidence="12" id="KW-1185">Reference proteome</keyword>
<dbReference type="EC" id="2.7.11.1" evidence="1"/>
<dbReference type="CDD" id="cd14014">
    <property type="entry name" value="STKc_PknB_like"/>
    <property type="match status" value="1"/>
</dbReference>
<evidence type="ECO:0000313" key="11">
    <source>
        <dbReference type="EMBL" id="BCB75689.1"/>
    </source>
</evidence>
<name>A0A6F8XPH1_9ACTN</name>
<keyword evidence="3" id="KW-0808">Transferase</keyword>
<dbReference type="InterPro" id="IPR011009">
    <property type="entry name" value="Kinase-like_dom_sf"/>
</dbReference>
<dbReference type="Pfam" id="PF00069">
    <property type="entry name" value="Pkinase"/>
    <property type="match status" value="1"/>
</dbReference>
<dbReference type="RefSeq" id="WP_173035603.1">
    <property type="nucleotide sequence ID" value="NZ_AP022870.1"/>
</dbReference>
<proteinExistence type="predicted"/>
<keyword evidence="6" id="KW-0067">ATP-binding</keyword>
<feature type="region of interest" description="Disordered" evidence="7">
    <location>
        <begin position="481"/>
        <end position="528"/>
    </location>
</feature>
<feature type="transmembrane region" description="Helical" evidence="8">
    <location>
        <begin position="195"/>
        <end position="213"/>
    </location>
</feature>
<keyword evidence="4" id="KW-0547">Nucleotide-binding</keyword>
<evidence type="ECO:0000259" key="10">
    <source>
        <dbReference type="PROSITE" id="PS50011"/>
    </source>
</evidence>
<dbReference type="GO" id="GO:0005524">
    <property type="term" value="F:ATP binding"/>
    <property type="evidence" value="ECO:0007669"/>
    <property type="project" value="UniProtKB-KW"/>
</dbReference>
<evidence type="ECO:0000313" key="12">
    <source>
        <dbReference type="Proteomes" id="UP000502508"/>
    </source>
</evidence>
<evidence type="ECO:0000256" key="5">
    <source>
        <dbReference type="ARBA" id="ARBA00022777"/>
    </source>
</evidence>
<dbReference type="PROSITE" id="PS50011">
    <property type="entry name" value="PROTEIN_KINASE_DOM"/>
    <property type="match status" value="1"/>
</dbReference>
<keyword evidence="9" id="KW-0732">Signal</keyword>
<feature type="compositionally biased region" description="Basic residues" evidence="7">
    <location>
        <begin position="516"/>
        <end position="528"/>
    </location>
</feature>
<feature type="transmembrane region" description="Helical" evidence="8">
    <location>
        <begin position="225"/>
        <end position="242"/>
    </location>
</feature>
<dbReference type="EMBL" id="AP022870">
    <property type="protein sequence ID" value="BCB75689.1"/>
    <property type="molecule type" value="Genomic_DNA"/>
</dbReference>
<evidence type="ECO:0000256" key="4">
    <source>
        <dbReference type="ARBA" id="ARBA00022741"/>
    </source>
</evidence>
<accession>A0A6F8XPH1</accession>
<evidence type="ECO:0000256" key="9">
    <source>
        <dbReference type="SAM" id="SignalP"/>
    </source>
</evidence>
<dbReference type="InterPro" id="IPR000719">
    <property type="entry name" value="Prot_kinase_dom"/>
</dbReference>
<feature type="chain" id="PRO_5038831452" description="non-specific serine/threonine protein kinase" evidence="9">
    <location>
        <begin position="25"/>
        <end position="528"/>
    </location>
</feature>
<dbReference type="Gene3D" id="1.10.510.10">
    <property type="entry name" value="Transferase(Phosphotransferase) domain 1"/>
    <property type="match status" value="1"/>
</dbReference>
<keyword evidence="8" id="KW-0472">Membrane</keyword>
<dbReference type="InterPro" id="IPR008266">
    <property type="entry name" value="Tyr_kinase_AS"/>
</dbReference>
<feature type="compositionally biased region" description="Polar residues" evidence="7">
    <location>
        <begin position="485"/>
        <end position="495"/>
    </location>
</feature>
<evidence type="ECO:0000256" key="1">
    <source>
        <dbReference type="ARBA" id="ARBA00012513"/>
    </source>
</evidence>
<dbReference type="AlphaFoldDB" id="A0A6F8XPH1"/>
<reference evidence="11 12" key="1">
    <citation type="submission" date="2020-03" db="EMBL/GenBank/DDBJ databases">
        <title>Whole genome shotgun sequence of Phytohabitans flavus NBRC 107702.</title>
        <authorList>
            <person name="Komaki H."/>
            <person name="Tamura T."/>
        </authorList>
    </citation>
    <scope>NUCLEOTIDE SEQUENCE [LARGE SCALE GENOMIC DNA]</scope>
    <source>
        <strain evidence="11 12">NBRC 107702</strain>
    </source>
</reference>
<dbReference type="SMART" id="SM00220">
    <property type="entry name" value="S_TKc"/>
    <property type="match status" value="1"/>
</dbReference>
<keyword evidence="8" id="KW-0812">Transmembrane</keyword>
<keyword evidence="5" id="KW-0418">Kinase</keyword>
<dbReference type="Proteomes" id="UP000502508">
    <property type="component" value="Chromosome"/>
</dbReference>
<evidence type="ECO:0000256" key="2">
    <source>
        <dbReference type="ARBA" id="ARBA00022527"/>
    </source>
</evidence>
<feature type="domain" description="Protein kinase" evidence="10">
    <location>
        <begin position="273"/>
        <end position="528"/>
    </location>
</feature>
<sequence length="528" mass="54641">MARPYSVAAAAVVVLAGLAWPATAGSAAPSPTAPAAPACAVSGYAPASADAANALHDTLRGQTGSDLGGTRLEGADTWVVPAGSHPVVVVDSATPLTEGSAWLVLFGLDFPIKSGTGPGSDRYVSTTEMPQFGTTIRVVGLRAESNACEGSLVLVADRSVFASHLGLAGLAAAALFGVLTILLARRRRGGWARRFLLSAPLGLLAGAGEAVLLQESGLISPFSKVTWAVPVAGLLLAALLPLTRRRRVPADAPAQPAGAEPWQAPAHVPLGGYQADGPFTRTTVAQVDRGTHRDTGERVLLKVVLPDLAAAPEAAARLTREAEILARLDDPNCLRLRDTLRPPDLPPVLVTEYVDGVTARRALDERGPLTGPQACTVLDGALAGLAAIHEAGMVHRDVRPDNIYLDAGGRVLLAGFEVAATGDDNALAAEGVPPYAGPQQRRGEPVDGRADLWSAGAVLAELLTGAVPVVDDDAGRVLLPPVTASCPQPSPTSSRGPWRQIPTPARKPPPGCVPRCWRRPRRRTGRTG</sequence>
<keyword evidence="2" id="KW-0723">Serine/threonine-protein kinase</keyword>
<keyword evidence="8" id="KW-1133">Transmembrane helix</keyword>
<organism evidence="11 12">
    <name type="scientific">Phytohabitans flavus</name>
    <dbReference type="NCBI Taxonomy" id="1076124"/>
    <lineage>
        <taxon>Bacteria</taxon>
        <taxon>Bacillati</taxon>
        <taxon>Actinomycetota</taxon>
        <taxon>Actinomycetes</taxon>
        <taxon>Micromonosporales</taxon>
        <taxon>Micromonosporaceae</taxon>
    </lineage>
</organism>
<protein>
    <recommendedName>
        <fullName evidence="1">non-specific serine/threonine protein kinase</fullName>
        <ecNumber evidence="1">2.7.11.1</ecNumber>
    </recommendedName>
</protein>
<evidence type="ECO:0000256" key="6">
    <source>
        <dbReference type="ARBA" id="ARBA00022840"/>
    </source>
</evidence>
<dbReference type="SUPFAM" id="SSF56112">
    <property type="entry name" value="Protein kinase-like (PK-like)"/>
    <property type="match status" value="1"/>
</dbReference>
<dbReference type="PANTHER" id="PTHR43289:SF6">
    <property type="entry name" value="SERINE_THREONINE-PROTEIN KINASE NEKL-3"/>
    <property type="match status" value="1"/>
</dbReference>
<reference evidence="11 12" key="2">
    <citation type="submission" date="2020-03" db="EMBL/GenBank/DDBJ databases">
        <authorList>
            <person name="Ichikawa N."/>
            <person name="Kimura A."/>
            <person name="Kitahashi Y."/>
            <person name="Uohara A."/>
        </authorList>
    </citation>
    <scope>NUCLEOTIDE SEQUENCE [LARGE SCALE GENOMIC DNA]</scope>
    <source>
        <strain evidence="11 12">NBRC 107702</strain>
    </source>
</reference>
<gene>
    <name evidence="11" type="ORF">Pflav_020990</name>
</gene>
<dbReference type="KEGG" id="pfla:Pflav_020990"/>
<dbReference type="PROSITE" id="PS00109">
    <property type="entry name" value="PROTEIN_KINASE_TYR"/>
    <property type="match status" value="1"/>
</dbReference>
<feature type="transmembrane region" description="Helical" evidence="8">
    <location>
        <begin position="161"/>
        <end position="183"/>
    </location>
</feature>
<evidence type="ECO:0000256" key="8">
    <source>
        <dbReference type="SAM" id="Phobius"/>
    </source>
</evidence>
<dbReference type="PANTHER" id="PTHR43289">
    <property type="entry name" value="MITOGEN-ACTIVATED PROTEIN KINASE KINASE KINASE 20-RELATED"/>
    <property type="match status" value="1"/>
</dbReference>